<name>A0AAN7ETG5_QUERU</name>
<dbReference type="AlphaFoldDB" id="A0AAN7ETG5"/>
<evidence type="ECO:0000256" key="1">
    <source>
        <dbReference type="SAM" id="Coils"/>
    </source>
</evidence>
<dbReference type="PANTHER" id="PTHR33601:SF22">
    <property type="entry name" value="PROTEIN LITTLE ZIPPER 1"/>
    <property type="match status" value="1"/>
</dbReference>
<accession>A0AAN7ETG5</accession>
<keyword evidence="1" id="KW-0175">Coiled coil</keyword>
<dbReference type="InterPro" id="IPR039312">
    <property type="entry name" value="ZPR"/>
</dbReference>
<proteinExistence type="predicted"/>
<evidence type="ECO:0000256" key="2">
    <source>
        <dbReference type="SAM" id="MobiDB-lite"/>
    </source>
</evidence>
<dbReference type="EMBL" id="JAXUIC010000008">
    <property type="protein sequence ID" value="KAK4578531.1"/>
    <property type="molecule type" value="Genomic_DNA"/>
</dbReference>
<reference evidence="3 4" key="1">
    <citation type="journal article" date="2023" name="G3 (Bethesda)">
        <title>A haplotype-resolved chromosome-scale genome for Quercus rubra L. provides insights into the genetics of adaptive traits for red oak species.</title>
        <authorList>
            <person name="Kapoor B."/>
            <person name="Jenkins J."/>
            <person name="Schmutz J."/>
            <person name="Zhebentyayeva T."/>
            <person name="Kuelheim C."/>
            <person name="Coggeshall M."/>
            <person name="Heim C."/>
            <person name="Lasky J.R."/>
            <person name="Leites L."/>
            <person name="Islam-Faridi N."/>
            <person name="Romero-Severson J."/>
            <person name="DeLeo V.L."/>
            <person name="Lucas S.M."/>
            <person name="Lazic D."/>
            <person name="Gailing O."/>
            <person name="Carlson J."/>
            <person name="Staton M."/>
        </authorList>
    </citation>
    <scope>NUCLEOTIDE SEQUENCE [LARGE SCALE GENOMIC DNA]</scope>
    <source>
        <strain evidence="3">Pseudo-F2</strain>
    </source>
</reference>
<dbReference type="PANTHER" id="PTHR33601">
    <property type="entry name" value="PROTEIN LITTLE ZIPPER 4"/>
    <property type="match status" value="1"/>
</dbReference>
<gene>
    <name evidence="3" type="ORF">RGQ29_028575</name>
</gene>
<feature type="compositionally biased region" description="Polar residues" evidence="2">
    <location>
        <begin position="1"/>
        <end position="17"/>
    </location>
</feature>
<dbReference type="Proteomes" id="UP001324115">
    <property type="component" value="Unassembled WGS sequence"/>
</dbReference>
<comment type="caution">
    <text evidence="3">The sequence shown here is derived from an EMBL/GenBank/DDBJ whole genome shotgun (WGS) entry which is preliminary data.</text>
</comment>
<organism evidence="3 4">
    <name type="scientific">Quercus rubra</name>
    <name type="common">Northern red oak</name>
    <name type="synonym">Quercus borealis</name>
    <dbReference type="NCBI Taxonomy" id="3512"/>
    <lineage>
        <taxon>Eukaryota</taxon>
        <taxon>Viridiplantae</taxon>
        <taxon>Streptophyta</taxon>
        <taxon>Embryophyta</taxon>
        <taxon>Tracheophyta</taxon>
        <taxon>Spermatophyta</taxon>
        <taxon>Magnoliopsida</taxon>
        <taxon>eudicotyledons</taxon>
        <taxon>Gunneridae</taxon>
        <taxon>Pentapetalae</taxon>
        <taxon>rosids</taxon>
        <taxon>fabids</taxon>
        <taxon>Fagales</taxon>
        <taxon>Fagaceae</taxon>
        <taxon>Quercus</taxon>
    </lineage>
</organism>
<feature type="region of interest" description="Disordered" evidence="2">
    <location>
        <begin position="1"/>
        <end position="23"/>
    </location>
</feature>
<keyword evidence="4" id="KW-1185">Reference proteome</keyword>
<evidence type="ECO:0000313" key="4">
    <source>
        <dbReference type="Proteomes" id="UP001324115"/>
    </source>
</evidence>
<evidence type="ECO:0000313" key="3">
    <source>
        <dbReference type="EMBL" id="KAK4578531.1"/>
    </source>
</evidence>
<feature type="coiled-coil region" evidence="1">
    <location>
        <begin position="23"/>
        <end position="50"/>
    </location>
</feature>
<protein>
    <submittedName>
        <fullName evidence="3">Uncharacterized protein</fullName>
    </submittedName>
</protein>
<sequence>MFTNTSSIPCNPLSSSFRHPRLSKRHNLRVRRLNRRRRVLKEEAKKNKRVRVVKMEMKNLKLFMVNRSIIEENEKLRQKALLLHQENQALLFQLQTKLSQQQKQQQQSLI</sequence>